<reference evidence="1" key="2">
    <citation type="submission" date="2015-06" db="UniProtKB">
        <authorList>
            <consortium name="EnsemblPlants"/>
        </authorList>
    </citation>
    <scope>IDENTIFICATION</scope>
    <source>
        <strain evidence="1">DM1-3 516 R44</strain>
    </source>
</reference>
<dbReference type="PANTHER" id="PTHR33180:SF31">
    <property type="entry name" value="POLYPROTEIN PROTEIN"/>
    <property type="match status" value="1"/>
</dbReference>
<evidence type="ECO:0000313" key="2">
    <source>
        <dbReference type="Proteomes" id="UP000011115"/>
    </source>
</evidence>
<proteinExistence type="predicted"/>
<reference evidence="2" key="1">
    <citation type="journal article" date="2011" name="Nature">
        <title>Genome sequence and analysis of the tuber crop potato.</title>
        <authorList>
            <consortium name="The Potato Genome Sequencing Consortium"/>
        </authorList>
    </citation>
    <scope>NUCLEOTIDE SEQUENCE [LARGE SCALE GENOMIC DNA]</scope>
    <source>
        <strain evidence="2">cv. DM1-3 516 R44</strain>
    </source>
</reference>
<name>M1DVK2_SOLTU</name>
<dbReference type="GO" id="GO:0009579">
    <property type="term" value="C:thylakoid"/>
    <property type="evidence" value="ECO:0000318"/>
    <property type="project" value="GO_Central"/>
</dbReference>
<dbReference type="Proteomes" id="UP000011115">
    <property type="component" value="Unassembled WGS sequence"/>
</dbReference>
<dbReference type="PaxDb" id="4113-PGSC0003DMT400095090"/>
<sequence length="268" mass="29443">MSTNIGDHCQHLIRIKKLDEMKKWLTPLISDETSKRLAEGVPIEKKELNITASFLGLYHRGNPDKLGRNHCFRDTHACKAESDLTSIPNIDHIIVQTRSGTSGCQEGYVTDAYSLYRYPVDEAEYLRDQPERKKATLVELVNTESSPTEATPNSSVAARSLEPTVVASISRPSLTQASLLRMGQLALSSDRRGTNLEASFPSMIQNALVDAVTPLTTIIYALAASIAVCEHNQGAKDEVTTLKATIAELRKDVNHLKYTDVSMVFGAG</sequence>
<dbReference type="InParanoid" id="M1DVK2"/>
<dbReference type="HOGENOM" id="CLU_029307_12_0_1"/>
<dbReference type="EnsemblPlants" id="PGSC0003DMT400095090">
    <property type="protein sequence ID" value="PGSC0003DMT400095090"/>
    <property type="gene ID" value="PGSC0003DMG400044661"/>
</dbReference>
<evidence type="ECO:0008006" key="3">
    <source>
        <dbReference type="Google" id="ProtNLM"/>
    </source>
</evidence>
<dbReference type="Gramene" id="PGSC0003DMT400095090">
    <property type="protein sequence ID" value="PGSC0003DMT400095090"/>
    <property type="gene ID" value="PGSC0003DMG400044661"/>
</dbReference>
<organism evidence="1 2">
    <name type="scientific">Solanum tuberosum</name>
    <name type="common">Potato</name>
    <dbReference type="NCBI Taxonomy" id="4113"/>
    <lineage>
        <taxon>Eukaryota</taxon>
        <taxon>Viridiplantae</taxon>
        <taxon>Streptophyta</taxon>
        <taxon>Embryophyta</taxon>
        <taxon>Tracheophyta</taxon>
        <taxon>Spermatophyta</taxon>
        <taxon>Magnoliopsida</taxon>
        <taxon>eudicotyledons</taxon>
        <taxon>Gunneridae</taxon>
        <taxon>Pentapetalae</taxon>
        <taxon>asterids</taxon>
        <taxon>lamiids</taxon>
        <taxon>Solanales</taxon>
        <taxon>Solanaceae</taxon>
        <taxon>Solanoideae</taxon>
        <taxon>Solaneae</taxon>
        <taxon>Solanum</taxon>
    </lineage>
</organism>
<keyword evidence="2" id="KW-1185">Reference proteome</keyword>
<dbReference type="AlphaFoldDB" id="M1DVK2"/>
<dbReference type="GO" id="GO:0009523">
    <property type="term" value="C:photosystem II"/>
    <property type="evidence" value="ECO:0000318"/>
    <property type="project" value="GO_Central"/>
</dbReference>
<accession>M1DVK2</accession>
<evidence type="ECO:0000313" key="1">
    <source>
        <dbReference type="EnsemblPlants" id="PGSC0003DMT400095090"/>
    </source>
</evidence>
<protein>
    <recommendedName>
        <fullName evidence="3">Polyprotein protein</fullName>
    </recommendedName>
</protein>
<dbReference type="PANTHER" id="PTHR33180">
    <property type="entry name" value="PHOTOSYSTEM II CP43 REACTION CENTER PROTEIN"/>
    <property type="match status" value="1"/>
</dbReference>